<name>A0A552WV10_9MICO</name>
<comment type="caution">
    <text evidence="2">The sequence shown here is derived from an EMBL/GenBank/DDBJ whole genome shotgun (WGS) entry which is preliminary data.</text>
</comment>
<dbReference type="Gene3D" id="3.40.50.360">
    <property type="match status" value="1"/>
</dbReference>
<sequence>MKIAYYHASKFGNGAAVAAEFRTAMAAKGVAVDVHHIREADPTALEPADLYVFSSPGRMGRPLGRARRFLKHAALPAGTRYALLTTEGAPRPDKNTGQMPTAEETARWQKVRPIMTELLDAKSLTKVAEGCVYVTGMKGPLEDGWQAKVDSFADSLAASSAR</sequence>
<evidence type="ECO:0000313" key="3">
    <source>
        <dbReference type="Proteomes" id="UP000318693"/>
    </source>
</evidence>
<organism evidence="2 3">
    <name type="scientific">Georgenia yuyongxinii</name>
    <dbReference type="NCBI Taxonomy" id="2589797"/>
    <lineage>
        <taxon>Bacteria</taxon>
        <taxon>Bacillati</taxon>
        <taxon>Actinomycetota</taxon>
        <taxon>Actinomycetes</taxon>
        <taxon>Micrococcales</taxon>
        <taxon>Bogoriellaceae</taxon>
        <taxon>Georgenia</taxon>
    </lineage>
</organism>
<keyword evidence="3" id="KW-1185">Reference proteome</keyword>
<evidence type="ECO:0000256" key="1">
    <source>
        <dbReference type="SAM" id="MobiDB-lite"/>
    </source>
</evidence>
<evidence type="ECO:0008006" key="4">
    <source>
        <dbReference type="Google" id="ProtNLM"/>
    </source>
</evidence>
<dbReference type="Proteomes" id="UP000318693">
    <property type="component" value="Unassembled WGS sequence"/>
</dbReference>
<dbReference type="EMBL" id="VJXR01000008">
    <property type="protein sequence ID" value="TRW46614.1"/>
    <property type="molecule type" value="Genomic_DNA"/>
</dbReference>
<dbReference type="SUPFAM" id="SSF52218">
    <property type="entry name" value="Flavoproteins"/>
    <property type="match status" value="1"/>
</dbReference>
<evidence type="ECO:0000313" key="2">
    <source>
        <dbReference type="EMBL" id="TRW46614.1"/>
    </source>
</evidence>
<proteinExistence type="predicted"/>
<dbReference type="InterPro" id="IPR029039">
    <property type="entry name" value="Flavoprotein-like_sf"/>
</dbReference>
<feature type="region of interest" description="Disordered" evidence="1">
    <location>
        <begin position="84"/>
        <end position="107"/>
    </location>
</feature>
<accession>A0A552WV10</accession>
<dbReference type="RefSeq" id="WP_143417392.1">
    <property type="nucleotide sequence ID" value="NZ_VJXR01000008.1"/>
</dbReference>
<protein>
    <recommendedName>
        <fullName evidence="4">Flavodoxin-like domain-containing protein</fullName>
    </recommendedName>
</protein>
<reference evidence="2 3" key="1">
    <citation type="submission" date="2019-07" db="EMBL/GenBank/DDBJ databases">
        <title>Georgenia wutianyii sp. nov. and Georgenia *** sp. nov. isolated from plateau pika (Ochotona curzoniae) in the Qinghai-Tibet plateau of China.</title>
        <authorList>
            <person name="Tian Z."/>
        </authorList>
    </citation>
    <scope>NUCLEOTIDE SEQUENCE [LARGE SCALE GENOMIC DNA]</scope>
    <source>
        <strain evidence="2 3">Z446</strain>
    </source>
</reference>
<gene>
    <name evidence="2" type="ORF">FJ693_04845</name>
</gene>
<dbReference type="AlphaFoldDB" id="A0A552WV10"/>